<dbReference type="PRINTS" id="PR00237">
    <property type="entry name" value="GPCRRHODOPSN"/>
</dbReference>
<keyword evidence="7" id="KW-1015">Disulfide bond</keyword>
<dbReference type="SUPFAM" id="SSF81321">
    <property type="entry name" value="Family A G protein-coupled receptor-like"/>
    <property type="match status" value="1"/>
</dbReference>
<feature type="transmembrane region" description="Helical" evidence="13">
    <location>
        <begin position="54"/>
        <end position="80"/>
    </location>
</feature>
<evidence type="ECO:0000256" key="10">
    <source>
        <dbReference type="ARBA" id="ARBA00023224"/>
    </source>
</evidence>
<evidence type="ECO:0000256" key="2">
    <source>
        <dbReference type="ARBA" id="ARBA00022475"/>
    </source>
</evidence>
<feature type="compositionally biased region" description="Polar residues" evidence="12">
    <location>
        <begin position="371"/>
        <end position="386"/>
    </location>
</feature>
<dbReference type="InterPro" id="IPR000276">
    <property type="entry name" value="GPCR_Rhodpsn"/>
</dbReference>
<dbReference type="GO" id="GO:0007186">
    <property type="term" value="P:G protein-coupled receptor signaling pathway"/>
    <property type="evidence" value="ECO:0000318"/>
    <property type="project" value="GO_Central"/>
</dbReference>
<evidence type="ECO:0000256" key="1">
    <source>
        <dbReference type="ARBA" id="ARBA00004651"/>
    </source>
</evidence>
<dbReference type="PROSITE" id="PS00237">
    <property type="entry name" value="G_PROTEIN_RECEP_F1_1"/>
    <property type="match status" value="1"/>
</dbReference>
<dbReference type="AlphaFoldDB" id="A0A9J7M5T6"/>
<name>A0A9J7M5T6_BRAFL</name>
<evidence type="ECO:0000256" key="3">
    <source>
        <dbReference type="ARBA" id="ARBA00022692"/>
    </source>
</evidence>
<keyword evidence="2" id="KW-1003">Cell membrane</keyword>
<evidence type="ECO:0000256" key="13">
    <source>
        <dbReference type="SAM" id="Phobius"/>
    </source>
</evidence>
<dbReference type="Pfam" id="PF00001">
    <property type="entry name" value="7tm_1"/>
    <property type="match status" value="1"/>
</dbReference>
<dbReference type="Gene3D" id="1.20.1070.10">
    <property type="entry name" value="Rhodopsin 7-helix transmembrane proteins"/>
    <property type="match status" value="1"/>
</dbReference>
<feature type="transmembrane region" description="Helical" evidence="13">
    <location>
        <begin position="313"/>
        <end position="336"/>
    </location>
</feature>
<evidence type="ECO:0000256" key="5">
    <source>
        <dbReference type="ARBA" id="ARBA00023040"/>
    </source>
</evidence>
<evidence type="ECO:0000259" key="14">
    <source>
        <dbReference type="PROSITE" id="PS50262"/>
    </source>
</evidence>
<feature type="transmembrane region" description="Helical" evidence="13">
    <location>
        <begin position="175"/>
        <end position="196"/>
    </location>
</feature>
<keyword evidence="5 11" id="KW-0297">G-protein coupled receptor</keyword>
<reference evidence="15" key="1">
    <citation type="journal article" date="2020" name="Nat. Ecol. Evol.">
        <title>Deeply conserved synteny resolves early events in vertebrate evolution.</title>
        <authorList>
            <person name="Simakov O."/>
            <person name="Marletaz F."/>
            <person name="Yue J.X."/>
            <person name="O'Connell B."/>
            <person name="Jenkins J."/>
            <person name="Brandt A."/>
            <person name="Calef R."/>
            <person name="Tung C.H."/>
            <person name="Huang T.K."/>
            <person name="Schmutz J."/>
            <person name="Satoh N."/>
            <person name="Yu J.K."/>
            <person name="Putnam N.H."/>
            <person name="Green R.E."/>
            <person name="Rokhsar D.S."/>
        </authorList>
    </citation>
    <scope>NUCLEOTIDE SEQUENCE [LARGE SCALE GENOMIC DNA]</scope>
    <source>
        <strain evidence="15">S238N-H82</strain>
    </source>
</reference>
<organism evidence="15 16">
    <name type="scientific">Branchiostoma floridae</name>
    <name type="common">Florida lancelet</name>
    <name type="synonym">Amphioxus</name>
    <dbReference type="NCBI Taxonomy" id="7739"/>
    <lineage>
        <taxon>Eukaryota</taxon>
        <taxon>Metazoa</taxon>
        <taxon>Chordata</taxon>
        <taxon>Cephalochordata</taxon>
        <taxon>Leptocardii</taxon>
        <taxon>Amphioxiformes</taxon>
        <taxon>Branchiostomatidae</taxon>
        <taxon>Branchiostoma</taxon>
    </lineage>
</organism>
<evidence type="ECO:0000256" key="12">
    <source>
        <dbReference type="SAM" id="MobiDB-lite"/>
    </source>
</evidence>
<sequence>MFYSNDTLSLLQILLPLLERYNESLHLREVRTEVPAAAASLSADAPAQLFSDSILVPVTVLCGLLFVVGVTGNILTVLVIVLDRGMRTTTNFYLASLAIADLMTFVVLPLELYRLWQYQPWVLGPVACRALYYLKETFTYASILHITAFTIERYLAICHPFTAKRVIRKSRVKKLIWAIWGGAFVITIPVLFIFGLEQRPGGTGIVQACTVLEGSKLSGLLIVATACSTVFFFGPVVLMSVMYSLIARHLRTRTAQACSSSLRVREKSTQQVVKMLGVVVVAFVICWLPHHVAQLMFSNIQIWTQKTTTLNNSIMITSFVLVYVSSAINPILYNVMSDKFRKALRRLPTNMAAGIIRRTKSGKFARRPLKNSPSGGSASSDTTAFRTRGTIEQTEPLFSSVYYCTAV</sequence>
<dbReference type="GO" id="GO:0004930">
    <property type="term" value="F:G protein-coupled receptor activity"/>
    <property type="evidence" value="ECO:0000318"/>
    <property type="project" value="GO_Central"/>
</dbReference>
<keyword evidence="9" id="KW-0325">Glycoprotein</keyword>
<feature type="transmembrane region" description="Helical" evidence="13">
    <location>
        <begin position="272"/>
        <end position="293"/>
    </location>
</feature>
<evidence type="ECO:0000313" key="16">
    <source>
        <dbReference type="RefSeq" id="XP_035693929.1"/>
    </source>
</evidence>
<dbReference type="PROSITE" id="PS50262">
    <property type="entry name" value="G_PROTEIN_RECEP_F1_2"/>
    <property type="match status" value="1"/>
</dbReference>
<comment type="similarity">
    <text evidence="11">Belongs to the G-protein coupled receptor 1 family.</text>
</comment>
<dbReference type="OMA" id="GIVQACT"/>
<keyword evidence="15" id="KW-1185">Reference proteome</keyword>
<dbReference type="KEGG" id="bfo:118428071"/>
<dbReference type="InterPro" id="IPR017452">
    <property type="entry name" value="GPCR_Rhodpsn_7TM"/>
</dbReference>
<protein>
    <submittedName>
        <fullName evidence="16">Growth hormone secretagogue receptor type 1-like</fullName>
    </submittedName>
</protein>
<evidence type="ECO:0000256" key="9">
    <source>
        <dbReference type="ARBA" id="ARBA00023180"/>
    </source>
</evidence>
<keyword evidence="3 11" id="KW-0812">Transmembrane</keyword>
<dbReference type="OrthoDB" id="10011262at2759"/>
<keyword evidence="10 11" id="KW-0807">Transducer</keyword>
<reference evidence="16" key="2">
    <citation type="submission" date="2025-08" db="UniProtKB">
        <authorList>
            <consortium name="RefSeq"/>
        </authorList>
    </citation>
    <scope>IDENTIFICATION</scope>
    <source>
        <strain evidence="16">S238N-H82</strain>
        <tissue evidence="16">Testes</tissue>
    </source>
</reference>
<accession>A0A9J7M5T6</accession>
<dbReference type="PANTHER" id="PTHR24243:SF234">
    <property type="entry name" value="GROWTH HORMONE SECRETAGOGUE RECEPTOR TYPE 1-LIKE"/>
    <property type="match status" value="1"/>
</dbReference>
<dbReference type="Proteomes" id="UP000001554">
    <property type="component" value="Chromosome 12"/>
</dbReference>
<dbReference type="PANTHER" id="PTHR24243">
    <property type="entry name" value="G-PROTEIN COUPLED RECEPTOR"/>
    <property type="match status" value="1"/>
</dbReference>
<dbReference type="GO" id="GO:0005886">
    <property type="term" value="C:plasma membrane"/>
    <property type="evidence" value="ECO:0000318"/>
    <property type="project" value="GO_Central"/>
</dbReference>
<dbReference type="GeneID" id="118428071"/>
<proteinExistence type="inferred from homology"/>
<comment type="subcellular location">
    <subcellularLocation>
        <location evidence="1">Cell membrane</location>
        <topology evidence="1">Multi-pass membrane protein</topology>
    </subcellularLocation>
</comment>
<feature type="region of interest" description="Disordered" evidence="12">
    <location>
        <begin position="365"/>
        <end position="386"/>
    </location>
</feature>
<evidence type="ECO:0000256" key="6">
    <source>
        <dbReference type="ARBA" id="ARBA00023136"/>
    </source>
</evidence>
<keyword evidence="8 11" id="KW-0675">Receptor</keyword>
<feature type="transmembrane region" description="Helical" evidence="13">
    <location>
        <begin position="92"/>
        <end position="110"/>
    </location>
</feature>
<keyword evidence="4 13" id="KW-1133">Transmembrane helix</keyword>
<evidence type="ECO:0000313" key="15">
    <source>
        <dbReference type="Proteomes" id="UP000001554"/>
    </source>
</evidence>
<evidence type="ECO:0000256" key="8">
    <source>
        <dbReference type="ARBA" id="ARBA00023170"/>
    </source>
</evidence>
<dbReference type="PRINTS" id="PR01417">
    <property type="entry name" value="GHSRECEPTOR"/>
</dbReference>
<evidence type="ECO:0000256" key="11">
    <source>
        <dbReference type="RuleBase" id="RU000688"/>
    </source>
</evidence>
<feature type="transmembrane region" description="Helical" evidence="13">
    <location>
        <begin position="130"/>
        <end position="155"/>
    </location>
</feature>
<feature type="transmembrane region" description="Helical" evidence="13">
    <location>
        <begin position="220"/>
        <end position="246"/>
    </location>
</feature>
<gene>
    <name evidence="16" type="primary">LOC118428071</name>
</gene>
<feature type="domain" description="G-protein coupled receptors family 1 profile" evidence="14">
    <location>
        <begin position="72"/>
        <end position="333"/>
    </location>
</feature>
<dbReference type="InterPro" id="IPR003905">
    <property type="entry name" value="GHS-R/MTLR"/>
</dbReference>
<dbReference type="RefSeq" id="XP_035693929.1">
    <property type="nucleotide sequence ID" value="XM_035838036.1"/>
</dbReference>
<evidence type="ECO:0000256" key="7">
    <source>
        <dbReference type="ARBA" id="ARBA00023157"/>
    </source>
</evidence>
<keyword evidence="6 13" id="KW-0472">Membrane</keyword>
<evidence type="ECO:0000256" key="4">
    <source>
        <dbReference type="ARBA" id="ARBA00022989"/>
    </source>
</evidence>